<feature type="region of interest" description="Disordered" evidence="10">
    <location>
        <begin position="1166"/>
        <end position="1233"/>
    </location>
</feature>
<dbReference type="CDD" id="cd06008">
    <property type="entry name" value="NF-X1-zinc-finger"/>
    <property type="match status" value="5"/>
</dbReference>
<keyword evidence="9" id="KW-0539">Nucleus</keyword>
<evidence type="ECO:0000256" key="9">
    <source>
        <dbReference type="ARBA" id="ARBA00023242"/>
    </source>
</evidence>
<proteinExistence type="inferred from homology"/>
<comment type="subcellular location">
    <subcellularLocation>
        <location evidence="1">Nucleus</location>
    </subcellularLocation>
</comment>
<gene>
    <name evidence="12" type="ORF">N656DRAFT_841741</name>
</gene>
<accession>A0AAN6TKP4</accession>
<dbReference type="RefSeq" id="XP_064673823.1">
    <property type="nucleotide sequence ID" value="XM_064819012.1"/>
</dbReference>
<dbReference type="PANTHER" id="PTHR12360:SF12">
    <property type="entry name" value="TRANSCRIPTIONAL REPRESSOR NF-X1"/>
    <property type="match status" value="1"/>
</dbReference>
<dbReference type="EMBL" id="MU853333">
    <property type="protein sequence ID" value="KAK4116253.1"/>
    <property type="molecule type" value="Genomic_DNA"/>
</dbReference>
<evidence type="ECO:0000256" key="1">
    <source>
        <dbReference type="ARBA" id="ARBA00004123"/>
    </source>
</evidence>
<dbReference type="Proteomes" id="UP001302812">
    <property type="component" value="Unassembled WGS sequence"/>
</dbReference>
<feature type="region of interest" description="Disordered" evidence="10">
    <location>
        <begin position="1"/>
        <end position="183"/>
    </location>
</feature>
<dbReference type="GO" id="GO:0000122">
    <property type="term" value="P:negative regulation of transcription by RNA polymerase II"/>
    <property type="evidence" value="ECO:0007669"/>
    <property type="project" value="TreeGrafter"/>
</dbReference>
<evidence type="ECO:0000313" key="13">
    <source>
        <dbReference type="Proteomes" id="UP001302812"/>
    </source>
</evidence>
<evidence type="ECO:0000256" key="2">
    <source>
        <dbReference type="ARBA" id="ARBA00007269"/>
    </source>
</evidence>
<dbReference type="SMART" id="SM00438">
    <property type="entry name" value="ZnF_NFX"/>
    <property type="match status" value="9"/>
</dbReference>
<dbReference type="Pfam" id="PF01422">
    <property type="entry name" value="zf-NF-X1"/>
    <property type="match status" value="7"/>
</dbReference>
<dbReference type="FunFam" id="3.30.1370.50:FF:000006">
    <property type="entry name" value="NF-X1 finger transcription factor"/>
    <property type="match status" value="1"/>
</dbReference>
<evidence type="ECO:0000259" key="11">
    <source>
        <dbReference type="PROSITE" id="PS51061"/>
    </source>
</evidence>
<dbReference type="CDD" id="cd16492">
    <property type="entry name" value="RING-CH-C4HC3_NFX1-like"/>
    <property type="match status" value="1"/>
</dbReference>
<dbReference type="InterPro" id="IPR036867">
    <property type="entry name" value="R3H_dom_sf"/>
</dbReference>
<evidence type="ECO:0000256" key="6">
    <source>
        <dbReference type="ARBA" id="ARBA00022833"/>
    </source>
</evidence>
<evidence type="ECO:0000256" key="7">
    <source>
        <dbReference type="ARBA" id="ARBA00023015"/>
    </source>
</evidence>
<name>A0AAN6TKP4_9PEZI</name>
<dbReference type="PROSITE" id="PS51061">
    <property type="entry name" value="R3H"/>
    <property type="match status" value="1"/>
</dbReference>
<dbReference type="InterPro" id="IPR034078">
    <property type="entry name" value="NFX1_fam"/>
</dbReference>
<dbReference type="GO" id="GO:0000981">
    <property type="term" value="F:DNA-binding transcription factor activity, RNA polymerase II-specific"/>
    <property type="evidence" value="ECO:0007669"/>
    <property type="project" value="TreeGrafter"/>
</dbReference>
<feature type="compositionally biased region" description="Basic and acidic residues" evidence="10">
    <location>
        <begin position="156"/>
        <end position="166"/>
    </location>
</feature>
<dbReference type="CDD" id="cd06006">
    <property type="entry name" value="R3H_unknown_2"/>
    <property type="match status" value="1"/>
</dbReference>
<evidence type="ECO:0000256" key="4">
    <source>
        <dbReference type="ARBA" id="ARBA00022737"/>
    </source>
</evidence>
<keyword evidence="13" id="KW-1185">Reference proteome</keyword>
<feature type="domain" description="R3H" evidence="11">
    <location>
        <begin position="853"/>
        <end position="916"/>
    </location>
</feature>
<dbReference type="SMART" id="SM00393">
    <property type="entry name" value="R3H"/>
    <property type="match status" value="1"/>
</dbReference>
<keyword evidence="5" id="KW-0863">Zinc-finger</keyword>
<feature type="compositionally biased region" description="Basic residues" evidence="10">
    <location>
        <begin position="15"/>
        <end position="38"/>
    </location>
</feature>
<dbReference type="Gene3D" id="3.30.1370.50">
    <property type="entry name" value="R3H-like domain"/>
    <property type="match status" value="1"/>
</dbReference>
<keyword evidence="7" id="KW-0805">Transcription regulation</keyword>
<dbReference type="GO" id="GO:0005634">
    <property type="term" value="C:nucleus"/>
    <property type="evidence" value="ECO:0007669"/>
    <property type="project" value="UniProtKB-SubCell"/>
</dbReference>
<feature type="compositionally biased region" description="Low complexity" evidence="10">
    <location>
        <begin position="100"/>
        <end position="109"/>
    </location>
</feature>
<dbReference type="Pfam" id="PF01424">
    <property type="entry name" value="R3H"/>
    <property type="match status" value="1"/>
</dbReference>
<protein>
    <recommendedName>
        <fullName evidence="11">R3H domain-containing protein</fullName>
    </recommendedName>
</protein>
<feature type="compositionally biased region" description="Gly residues" evidence="10">
    <location>
        <begin position="1182"/>
        <end position="1198"/>
    </location>
</feature>
<dbReference type="InterPro" id="IPR034077">
    <property type="entry name" value="R3H_FAP1"/>
</dbReference>
<keyword evidence="8" id="KW-0804">Transcription</keyword>
<dbReference type="GO" id="GO:0008270">
    <property type="term" value="F:zinc ion binding"/>
    <property type="evidence" value="ECO:0007669"/>
    <property type="project" value="UniProtKB-KW"/>
</dbReference>
<comment type="similarity">
    <text evidence="2">Belongs to the NFX1 family.</text>
</comment>
<comment type="caution">
    <text evidence="12">The sequence shown here is derived from an EMBL/GenBank/DDBJ whole genome shotgun (WGS) entry which is preliminary data.</text>
</comment>
<reference evidence="12" key="1">
    <citation type="journal article" date="2023" name="Mol. Phylogenet. Evol.">
        <title>Genome-scale phylogeny and comparative genomics of the fungal order Sordariales.</title>
        <authorList>
            <person name="Hensen N."/>
            <person name="Bonometti L."/>
            <person name="Westerberg I."/>
            <person name="Brannstrom I.O."/>
            <person name="Guillou S."/>
            <person name="Cros-Aarteil S."/>
            <person name="Calhoun S."/>
            <person name="Haridas S."/>
            <person name="Kuo A."/>
            <person name="Mondo S."/>
            <person name="Pangilinan J."/>
            <person name="Riley R."/>
            <person name="LaButti K."/>
            <person name="Andreopoulos B."/>
            <person name="Lipzen A."/>
            <person name="Chen C."/>
            <person name="Yan M."/>
            <person name="Daum C."/>
            <person name="Ng V."/>
            <person name="Clum A."/>
            <person name="Steindorff A."/>
            <person name="Ohm R.A."/>
            <person name="Martin F."/>
            <person name="Silar P."/>
            <person name="Natvig D.O."/>
            <person name="Lalanne C."/>
            <person name="Gautier V."/>
            <person name="Ament-Velasquez S.L."/>
            <person name="Kruys A."/>
            <person name="Hutchinson M.I."/>
            <person name="Powell A.J."/>
            <person name="Barry K."/>
            <person name="Miller A.N."/>
            <person name="Grigoriev I.V."/>
            <person name="Debuchy R."/>
            <person name="Gladieux P."/>
            <person name="Hiltunen Thoren M."/>
            <person name="Johannesson H."/>
        </authorList>
    </citation>
    <scope>NUCLEOTIDE SEQUENCE</scope>
    <source>
        <strain evidence="12">CBS 508.74</strain>
    </source>
</reference>
<dbReference type="SUPFAM" id="SSF82708">
    <property type="entry name" value="R3H domain"/>
    <property type="match status" value="1"/>
</dbReference>
<dbReference type="PANTHER" id="PTHR12360">
    <property type="entry name" value="NUCLEAR TRANSCRIPTION FACTOR, X-BOX BINDING 1 NFX1"/>
    <property type="match status" value="1"/>
</dbReference>
<dbReference type="InterPro" id="IPR000967">
    <property type="entry name" value="Znf_NFX1"/>
</dbReference>
<feature type="compositionally biased region" description="Low complexity" evidence="10">
    <location>
        <begin position="140"/>
        <end position="155"/>
    </location>
</feature>
<evidence type="ECO:0000256" key="10">
    <source>
        <dbReference type="SAM" id="MobiDB-lite"/>
    </source>
</evidence>
<evidence type="ECO:0000256" key="8">
    <source>
        <dbReference type="ARBA" id="ARBA00023163"/>
    </source>
</evidence>
<evidence type="ECO:0000256" key="5">
    <source>
        <dbReference type="ARBA" id="ARBA00022771"/>
    </source>
</evidence>
<feature type="compositionally biased region" description="Basic and acidic residues" evidence="10">
    <location>
        <begin position="1202"/>
        <end position="1225"/>
    </location>
</feature>
<keyword evidence="4" id="KW-0677">Repeat</keyword>
<organism evidence="12 13">
    <name type="scientific">Canariomyces notabilis</name>
    <dbReference type="NCBI Taxonomy" id="2074819"/>
    <lineage>
        <taxon>Eukaryota</taxon>
        <taxon>Fungi</taxon>
        <taxon>Dikarya</taxon>
        <taxon>Ascomycota</taxon>
        <taxon>Pezizomycotina</taxon>
        <taxon>Sordariomycetes</taxon>
        <taxon>Sordariomycetidae</taxon>
        <taxon>Sordariales</taxon>
        <taxon>Chaetomiaceae</taxon>
        <taxon>Canariomyces</taxon>
    </lineage>
</organism>
<keyword evidence="6" id="KW-0862">Zinc</keyword>
<keyword evidence="3" id="KW-0479">Metal-binding</keyword>
<reference evidence="12" key="2">
    <citation type="submission" date="2023-05" db="EMBL/GenBank/DDBJ databases">
        <authorList>
            <consortium name="Lawrence Berkeley National Laboratory"/>
            <person name="Steindorff A."/>
            <person name="Hensen N."/>
            <person name="Bonometti L."/>
            <person name="Westerberg I."/>
            <person name="Brannstrom I.O."/>
            <person name="Guillou S."/>
            <person name="Cros-Aarteil S."/>
            <person name="Calhoun S."/>
            <person name="Haridas S."/>
            <person name="Kuo A."/>
            <person name="Mondo S."/>
            <person name="Pangilinan J."/>
            <person name="Riley R."/>
            <person name="Labutti K."/>
            <person name="Andreopoulos B."/>
            <person name="Lipzen A."/>
            <person name="Chen C."/>
            <person name="Yanf M."/>
            <person name="Daum C."/>
            <person name="Ng V."/>
            <person name="Clum A."/>
            <person name="Ohm R."/>
            <person name="Martin F."/>
            <person name="Silar P."/>
            <person name="Natvig D."/>
            <person name="Lalanne C."/>
            <person name="Gautier V."/>
            <person name="Ament-Velasquez S.L."/>
            <person name="Kruys A."/>
            <person name="Hutchinson M.I."/>
            <person name="Powell A.J."/>
            <person name="Barry K."/>
            <person name="Miller A.N."/>
            <person name="Grigoriev I.V."/>
            <person name="Debuchy R."/>
            <person name="Gladieux P."/>
            <person name="Thoren M.H."/>
            <person name="Johannesson H."/>
        </authorList>
    </citation>
    <scope>NUCLEOTIDE SEQUENCE</scope>
    <source>
        <strain evidence="12">CBS 508.74</strain>
    </source>
</reference>
<dbReference type="GO" id="GO:0000977">
    <property type="term" value="F:RNA polymerase II transcription regulatory region sequence-specific DNA binding"/>
    <property type="evidence" value="ECO:0007669"/>
    <property type="project" value="TreeGrafter"/>
</dbReference>
<evidence type="ECO:0000313" key="12">
    <source>
        <dbReference type="EMBL" id="KAK4116253.1"/>
    </source>
</evidence>
<dbReference type="GeneID" id="89943138"/>
<dbReference type="AlphaFoldDB" id="A0AAN6TKP4"/>
<dbReference type="InterPro" id="IPR001374">
    <property type="entry name" value="R3H_dom"/>
</dbReference>
<sequence length="1241" mass="133554">MAEASAVPPQNAFHRGSHHFPRGRRGGRGTRGHQHRPVRSNADHGEAQTAQQVAATRSEVPPTASSIDARDVQPQRGGRSGGGRGDRGRQGGQRRGRGGSSQRSVVVSHRGGRAPPPHLPVGGGSSIGPGLRASAPEFVPGQSAPPLGSGLPPSSDRARDLQDGKFRGQATDPSAAAKSSAADLPTRIHEDVDNGQYECVICTNEVLRNSRVWSCSICWTVAHLHCVRKWHTNQLKERDENQGSNRPEGWRCPGCNSTLIEAPGSYHCWCGKDVDPKPIPGLPPHTCGQTCNKPRATCPHPCSLMCHAGPCPPCTLMGPTQMCFCGKNSSTKRCSETDYGKGWSCQEPCGDLLPCGEHTCAQPCHPGLCGACEVPILSTCYCGKEQRQMPCNQREDIEESFNYGQLNTPLTAVDTDLDSNSWFEGSFRCGNICGRVFDCGHHACQKQCHAQNEEAAHCPLSPDVVTHCPCGKTTLDSMAAKARESCQDPVPHCDEPCNKVLACGHLCPDKCHTGSCASCTQIMEISCRCGRTMAKSACHQGTIVSPHCFRVCKAQLNCGRHECGERCCSGEKKAAERRKQKRNNASENYEPEHICLQVCGRQLKCGKHTCQQLCHKGACMSCPEAIFDDISCSCGRTVLQPPQPCGTRPPECRFPCRRQRPCGHPSVEHQCHPDETPCPKCPFLVERPCICGKKTLKNQPCWFEEARCGLPCGKKLKCGAHECKKPCHKPGECEDAGISGSHCTQLCGKIRTSCEHTCVEQCHAPYPCKEDKPCQSKTFITCPCQHRKQEVRCQATKLNPWPNKEATLKCDDECLRLQRNRKLAEALSIDPDTHNDDHIPYSDTTLKLFRENINWAQEREREFRGFAAAQDEKRLRFKPMQSHQRAFLHALAADFGLDSESQDPEPHRHVCVFKTPRFVSAPRKTLAQCLRIAKTAANLAAAASSLRPTAVSPAPHKPEGQAFNALLLKEPRFGLTIDELDDAIAADLASAAARLPLTFTTSFLPSSEEIVIKATSKATAAAIATSLAPTPQAIESTLSILKSAVARTVSRLGLVSGGVSLCHADGTGSITRREGDGPGAGNTVAAASTDGWSAVASRGSWRRTAAGTNKTATAPANLGEQRAPSAFVALRRLELKKKKAEKASRVVAKEEPVEEDWLVAAEKLVGGEEEEEGGLQEKGSESEGGSGTGSGSEDGLGVAGDTLKDGVGDGERGGADQGVKREHEGVPAVGVDGPAVALRLV</sequence>
<evidence type="ECO:0000256" key="3">
    <source>
        <dbReference type="ARBA" id="ARBA00022723"/>
    </source>
</evidence>